<dbReference type="Pfam" id="PF07195">
    <property type="entry name" value="FliD_C"/>
    <property type="match status" value="1"/>
</dbReference>
<comment type="subcellular location">
    <subcellularLocation>
        <location evidence="5">Secreted</location>
    </subcellularLocation>
    <subcellularLocation>
        <location evidence="5">Bacterial flagellum</location>
    </subcellularLocation>
</comment>
<dbReference type="GO" id="GO:0009421">
    <property type="term" value="C:bacterial-type flagellum filament cap"/>
    <property type="evidence" value="ECO:0007669"/>
    <property type="project" value="InterPro"/>
</dbReference>
<feature type="domain" description="Flagellar hook-associated protein 2 C-terminal" evidence="7">
    <location>
        <begin position="217"/>
        <end position="454"/>
    </location>
</feature>
<comment type="function">
    <text evidence="5">Required for morphogenesis and for the elongation of the flagellar filament by facilitating polymerization of the flagellin monomers at the tip of growing filament. Forms a capping structure, which prevents flagellin subunits (transported through the central channel of the flagellum) from leaking out without polymerization at the distal end.</text>
</comment>
<dbReference type="Proteomes" id="UP000430508">
    <property type="component" value="Chromosome"/>
</dbReference>
<gene>
    <name evidence="8" type="primary">fliD</name>
    <name evidence="8" type="ORF">GQ588_11675</name>
</gene>
<evidence type="ECO:0000313" key="9">
    <source>
        <dbReference type="Proteomes" id="UP000430508"/>
    </source>
</evidence>
<dbReference type="Pfam" id="PF02465">
    <property type="entry name" value="FliD_N"/>
    <property type="match status" value="1"/>
</dbReference>
<dbReference type="InterPro" id="IPR040026">
    <property type="entry name" value="FliD"/>
</dbReference>
<feature type="domain" description="Flagellar hook-associated protein 2 N-terminal" evidence="6">
    <location>
        <begin position="11"/>
        <end position="107"/>
    </location>
</feature>
<evidence type="ECO:0000259" key="7">
    <source>
        <dbReference type="Pfam" id="PF07195"/>
    </source>
</evidence>
<evidence type="ECO:0000313" key="8">
    <source>
        <dbReference type="EMBL" id="QHA01249.1"/>
    </source>
</evidence>
<evidence type="ECO:0000256" key="4">
    <source>
        <dbReference type="ARBA" id="ARBA00023143"/>
    </source>
</evidence>
<evidence type="ECO:0000256" key="1">
    <source>
        <dbReference type="ARBA" id="ARBA00009764"/>
    </source>
</evidence>
<keyword evidence="5" id="KW-0964">Secreted</keyword>
<organism evidence="8 9">
    <name type="scientific">Dehalobacter restrictus</name>
    <dbReference type="NCBI Taxonomy" id="55583"/>
    <lineage>
        <taxon>Bacteria</taxon>
        <taxon>Bacillati</taxon>
        <taxon>Bacillota</taxon>
        <taxon>Clostridia</taxon>
        <taxon>Eubacteriales</taxon>
        <taxon>Desulfitobacteriaceae</taxon>
        <taxon>Dehalobacter</taxon>
    </lineage>
</organism>
<protein>
    <recommendedName>
        <fullName evidence="5">Flagellar hook-associated protein 2</fullName>
        <shortName evidence="5">HAP2</shortName>
    </recommendedName>
    <alternativeName>
        <fullName evidence="5">Flagellar cap protein</fullName>
    </alternativeName>
</protein>
<evidence type="ECO:0000256" key="3">
    <source>
        <dbReference type="ARBA" id="ARBA00023054"/>
    </source>
</evidence>
<dbReference type="PANTHER" id="PTHR30288:SF0">
    <property type="entry name" value="FLAGELLAR HOOK-ASSOCIATED PROTEIN 2"/>
    <property type="match status" value="1"/>
</dbReference>
<dbReference type="AlphaFoldDB" id="A0A857DLG3"/>
<comment type="subunit">
    <text evidence="2 5">Homopentamer.</text>
</comment>
<reference evidence="8 9" key="1">
    <citation type="submission" date="2019-12" db="EMBL/GenBank/DDBJ databases">
        <title>Sequence classification of anaerobic respiratory reductive dehalogenases: First we see many, then we see few.</title>
        <authorList>
            <person name="Molenda O."/>
            <person name="Puentes Jacome L.A."/>
            <person name="Cao X."/>
            <person name="Nesbo C.L."/>
            <person name="Tang S."/>
            <person name="Morson N."/>
            <person name="Patron J."/>
            <person name="Lomheim L."/>
            <person name="Wishart D.S."/>
            <person name="Edwards E.A."/>
        </authorList>
    </citation>
    <scope>NUCLEOTIDE SEQUENCE [LARGE SCALE GENOMIC DNA]</scope>
    <source>
        <strain evidence="8 9">12DCA</strain>
    </source>
</reference>
<evidence type="ECO:0000256" key="2">
    <source>
        <dbReference type="ARBA" id="ARBA00011255"/>
    </source>
</evidence>
<dbReference type="GO" id="GO:0009424">
    <property type="term" value="C:bacterial-type flagellum hook"/>
    <property type="evidence" value="ECO:0007669"/>
    <property type="project" value="UniProtKB-UniRule"/>
</dbReference>
<evidence type="ECO:0000259" key="6">
    <source>
        <dbReference type="Pfam" id="PF02465"/>
    </source>
</evidence>
<keyword evidence="4 5" id="KW-0975">Bacterial flagellum</keyword>
<dbReference type="GO" id="GO:0007155">
    <property type="term" value="P:cell adhesion"/>
    <property type="evidence" value="ECO:0007669"/>
    <property type="project" value="InterPro"/>
</dbReference>
<keyword evidence="8" id="KW-0969">Cilium</keyword>
<dbReference type="GO" id="GO:0071973">
    <property type="term" value="P:bacterial-type flagellum-dependent cell motility"/>
    <property type="evidence" value="ECO:0007669"/>
    <property type="project" value="TreeGrafter"/>
</dbReference>
<dbReference type="EMBL" id="CP046996">
    <property type="protein sequence ID" value="QHA01249.1"/>
    <property type="molecule type" value="Genomic_DNA"/>
</dbReference>
<keyword evidence="3" id="KW-0175">Coiled coil</keyword>
<keyword evidence="8" id="KW-0282">Flagellum</keyword>
<dbReference type="GO" id="GO:0005576">
    <property type="term" value="C:extracellular region"/>
    <property type="evidence" value="ECO:0007669"/>
    <property type="project" value="UniProtKB-SubCell"/>
</dbReference>
<sequence length="481" mass="50743">MKMSVNLPGLSGYDFSSIVSTMVTSYSQPLTTMQERKTSLETKQSAWQDVNTRLSSLENTLTKLQSAATWSSTSASSSDTSLLTASGASGAVQGTYSIKVIQAAVAQTAVSEVQTVMDTTSATSLGAGSFKITVGEKTADINVAAGESLKDLADAINNAQVGVSASVIQVEGGYRLAVMSKQTGEENAASFSEVSGTVLHQLGILKADDSLNVSQEAKDAQLTINGISNIKSASNTVTSAIPGVTLNINSEDPDTTVTVKVTASYSEAEAAVKSFVDQYNSVMNFIDTKVSFNDTTKSKGDLYADPALQAIQSRLRQMVSNGVNNPTGPYKVLSDIGISTSADNYGKSAALTFDTAKFNTAMKENANSVANLFGAPAGAVTPVDASTASQQAEGLANIMEEYLHPLIMYGGTMDKTKSTYDDQIKDIKTQITDFTAKIADYQEKTRLKFSKLETQLAGISSQSDWLTSMVKSMSTSSNSDK</sequence>
<accession>A0A857DLG3</accession>
<evidence type="ECO:0000256" key="5">
    <source>
        <dbReference type="RuleBase" id="RU362066"/>
    </source>
</evidence>
<comment type="similarity">
    <text evidence="1 5">Belongs to the FliD family.</text>
</comment>
<dbReference type="InterPro" id="IPR003481">
    <property type="entry name" value="FliD_N"/>
</dbReference>
<keyword evidence="8" id="KW-0966">Cell projection</keyword>
<dbReference type="Pfam" id="PF07196">
    <property type="entry name" value="Flagellin_IN"/>
    <property type="match status" value="1"/>
</dbReference>
<proteinExistence type="inferred from homology"/>
<dbReference type="InterPro" id="IPR010810">
    <property type="entry name" value="Flagellin_hook_IN_motif"/>
</dbReference>
<dbReference type="InterPro" id="IPR010809">
    <property type="entry name" value="FliD_C"/>
</dbReference>
<dbReference type="PANTHER" id="PTHR30288">
    <property type="entry name" value="FLAGELLAR CAP/ASSEMBLY PROTEIN FLID"/>
    <property type="match status" value="1"/>
</dbReference>
<name>A0A857DLG3_9FIRM</name>